<proteinExistence type="predicted"/>
<evidence type="ECO:0000313" key="2">
    <source>
        <dbReference type="Proteomes" id="UP000076512"/>
    </source>
</evidence>
<keyword evidence="2" id="KW-1185">Reference proteome</keyword>
<reference evidence="1 2" key="1">
    <citation type="submission" date="2016-04" db="EMBL/GenBank/DDBJ databases">
        <authorList>
            <person name="Evans L.H."/>
            <person name="Alamgir A."/>
            <person name="Owens N."/>
            <person name="Weber N.D."/>
            <person name="Virtaneva K."/>
            <person name="Barbian K."/>
            <person name="Babar A."/>
            <person name="Rosenke K."/>
        </authorList>
    </citation>
    <scope>NUCLEOTIDE SEQUENCE [LARGE SCALE GENOMIC DNA]</scope>
    <source>
        <strain evidence="1 2">IFM 0406</strain>
    </source>
</reference>
<comment type="caution">
    <text evidence="1">The sequence shown here is derived from an EMBL/GenBank/DDBJ whole genome shotgun (WGS) entry which is preliminary data.</text>
</comment>
<dbReference type="Proteomes" id="UP000076512">
    <property type="component" value="Unassembled WGS sequence"/>
</dbReference>
<sequence length="142" mass="15623">MTLDRDVAPTLLTSLHDLTAVTQTLVDEVRKAHDVAAASETAFRIHATDMKQAMTAPGDDQQRPRTAYPGMLSDTHTATAPSQPTNRRIHIDYTTSDFGEILAAARLLRDDARPDVGAHVAYAALAYSRQIIATHNHHKDRK</sequence>
<organism evidence="1 2">
    <name type="scientific">Nocardia terpenica</name>
    <dbReference type="NCBI Taxonomy" id="455432"/>
    <lineage>
        <taxon>Bacteria</taxon>
        <taxon>Bacillati</taxon>
        <taxon>Actinomycetota</taxon>
        <taxon>Actinomycetes</taxon>
        <taxon>Mycobacteriales</taxon>
        <taxon>Nocardiaceae</taxon>
        <taxon>Nocardia</taxon>
    </lineage>
</organism>
<accession>A0A164K735</accession>
<gene>
    <name evidence="1" type="ORF">AWN90_42080</name>
</gene>
<evidence type="ECO:0000313" key="1">
    <source>
        <dbReference type="EMBL" id="KZM71104.1"/>
    </source>
</evidence>
<dbReference type="AlphaFoldDB" id="A0A164K735"/>
<dbReference type="STRING" id="455432.AWN90_42080"/>
<protein>
    <submittedName>
        <fullName evidence="1">Uncharacterized protein</fullName>
    </submittedName>
</protein>
<dbReference type="EMBL" id="LWGR01000013">
    <property type="protein sequence ID" value="KZM71104.1"/>
    <property type="molecule type" value="Genomic_DNA"/>
</dbReference>
<name>A0A164K735_9NOCA</name>